<dbReference type="InterPro" id="IPR009057">
    <property type="entry name" value="Homeodomain-like_sf"/>
</dbReference>
<dbReference type="SUPFAM" id="SSF46689">
    <property type="entry name" value="Homeodomain-like"/>
    <property type="match status" value="1"/>
</dbReference>
<dbReference type="InterPro" id="IPR036271">
    <property type="entry name" value="Tet_transcr_reg_TetR-rel_C_sf"/>
</dbReference>
<feature type="domain" description="HTH tetR-type" evidence="3">
    <location>
        <begin position="6"/>
        <end position="66"/>
    </location>
</feature>
<reference evidence="4" key="1">
    <citation type="journal article" date="2020" name="mSystems">
        <title>Genome- and Community-Level Interaction Insights into Carbon Utilization and Element Cycling Functions of Hydrothermarchaeota in Hydrothermal Sediment.</title>
        <authorList>
            <person name="Zhou Z."/>
            <person name="Liu Y."/>
            <person name="Xu W."/>
            <person name="Pan J."/>
            <person name="Luo Z.H."/>
            <person name="Li M."/>
        </authorList>
    </citation>
    <scope>NUCLEOTIDE SEQUENCE [LARGE SCALE GENOMIC DNA]</scope>
    <source>
        <strain evidence="4">SpSt-655</strain>
    </source>
</reference>
<dbReference type="PRINTS" id="PR00455">
    <property type="entry name" value="HTHTETR"/>
</dbReference>
<dbReference type="EMBL" id="DTBX01000056">
    <property type="protein sequence ID" value="HGQ55133.1"/>
    <property type="molecule type" value="Genomic_DNA"/>
</dbReference>
<accession>A0A7V4FG65</accession>
<dbReference type="InterPro" id="IPR023772">
    <property type="entry name" value="DNA-bd_HTH_TetR-type_CS"/>
</dbReference>
<dbReference type="SUPFAM" id="SSF48498">
    <property type="entry name" value="Tetracyclin repressor-like, C-terminal domain"/>
    <property type="match status" value="1"/>
</dbReference>
<evidence type="ECO:0000256" key="1">
    <source>
        <dbReference type="ARBA" id="ARBA00023125"/>
    </source>
</evidence>
<evidence type="ECO:0000259" key="3">
    <source>
        <dbReference type="PROSITE" id="PS50977"/>
    </source>
</evidence>
<dbReference type="GO" id="GO:0003677">
    <property type="term" value="F:DNA binding"/>
    <property type="evidence" value="ECO:0007669"/>
    <property type="project" value="UniProtKB-UniRule"/>
</dbReference>
<dbReference type="InterPro" id="IPR050109">
    <property type="entry name" value="HTH-type_TetR-like_transc_reg"/>
</dbReference>
<protein>
    <submittedName>
        <fullName evidence="4">TetR/AcrR family transcriptional regulator</fullName>
    </submittedName>
</protein>
<keyword evidence="1 2" id="KW-0238">DNA-binding</keyword>
<gene>
    <name evidence="4" type="ORF">ENU28_01545</name>
</gene>
<dbReference type="Gene3D" id="1.10.357.10">
    <property type="entry name" value="Tetracycline Repressor, domain 2"/>
    <property type="match status" value="1"/>
</dbReference>
<dbReference type="PROSITE" id="PS01081">
    <property type="entry name" value="HTH_TETR_1"/>
    <property type="match status" value="1"/>
</dbReference>
<dbReference type="Gene3D" id="1.10.10.60">
    <property type="entry name" value="Homeodomain-like"/>
    <property type="match status" value="1"/>
</dbReference>
<dbReference type="InterPro" id="IPR001647">
    <property type="entry name" value="HTH_TetR"/>
</dbReference>
<organism evidence="4">
    <name type="scientific">candidate division WOR-3 bacterium</name>
    <dbReference type="NCBI Taxonomy" id="2052148"/>
    <lineage>
        <taxon>Bacteria</taxon>
        <taxon>Bacteria division WOR-3</taxon>
    </lineage>
</organism>
<name>A0A7V4FG65_UNCW3</name>
<sequence length="192" mass="22519">MKKDKEKVKEKILTIAEEMFLKKGFFPTTVDEIAKQAKIAKGTVYLYFPTKESIYLALFENKLKMGIEILERVKDMPISAKEKISLIFDEWFSKIKKAKGFSSFLTLENINISPKIILLLRKKIHPKIRKIFLLVKEIFQEGIKKREFKNYDSKLLSVIFLHLLQTTLLFPSFNIKEEGKNLKEIFLKGVEK</sequence>
<proteinExistence type="predicted"/>
<dbReference type="AlphaFoldDB" id="A0A7V4FG65"/>
<evidence type="ECO:0000256" key="2">
    <source>
        <dbReference type="PROSITE-ProRule" id="PRU00335"/>
    </source>
</evidence>
<comment type="caution">
    <text evidence="4">The sequence shown here is derived from an EMBL/GenBank/DDBJ whole genome shotgun (WGS) entry which is preliminary data.</text>
</comment>
<dbReference type="PANTHER" id="PTHR30328:SF54">
    <property type="entry name" value="HTH-TYPE TRANSCRIPTIONAL REPRESSOR SCO4008"/>
    <property type="match status" value="1"/>
</dbReference>
<feature type="DNA-binding region" description="H-T-H motif" evidence="2">
    <location>
        <begin position="29"/>
        <end position="48"/>
    </location>
</feature>
<dbReference type="PANTHER" id="PTHR30328">
    <property type="entry name" value="TRANSCRIPTIONAL REPRESSOR"/>
    <property type="match status" value="1"/>
</dbReference>
<evidence type="ECO:0000313" key="4">
    <source>
        <dbReference type="EMBL" id="HGQ55133.1"/>
    </source>
</evidence>
<dbReference type="Pfam" id="PF00440">
    <property type="entry name" value="TetR_N"/>
    <property type="match status" value="1"/>
</dbReference>
<dbReference type="PROSITE" id="PS50977">
    <property type="entry name" value="HTH_TETR_2"/>
    <property type="match status" value="1"/>
</dbReference>